<keyword evidence="5" id="KW-0732">Signal</keyword>
<dbReference type="AlphaFoldDB" id="A0A182FPK1"/>
<reference evidence="10 11" key="1">
    <citation type="journal article" date="2017" name="G3 (Bethesda)">
        <title>The Physical Genome Mapping of Anopheles albimanus Corrected Scaffold Misassemblies and Identified Interarm Rearrangements in Genus Anopheles.</title>
        <authorList>
            <person name="Artemov G.N."/>
            <person name="Peery A.N."/>
            <person name="Jiang X."/>
            <person name="Tu Z."/>
            <person name="Stegniy V.N."/>
            <person name="Sharakhova M.V."/>
            <person name="Sharakhov I.V."/>
        </authorList>
    </citation>
    <scope>NUCLEOTIDE SEQUENCE [LARGE SCALE GENOMIC DNA]</scope>
    <source>
        <strain evidence="10 11">ALBI9_A</strain>
    </source>
</reference>
<organism evidence="10 11">
    <name type="scientific">Anopheles albimanus</name>
    <name type="common">New world malaria mosquito</name>
    <dbReference type="NCBI Taxonomy" id="7167"/>
    <lineage>
        <taxon>Eukaryota</taxon>
        <taxon>Metazoa</taxon>
        <taxon>Ecdysozoa</taxon>
        <taxon>Arthropoda</taxon>
        <taxon>Hexapoda</taxon>
        <taxon>Insecta</taxon>
        <taxon>Pterygota</taxon>
        <taxon>Neoptera</taxon>
        <taxon>Endopterygota</taxon>
        <taxon>Diptera</taxon>
        <taxon>Nematocera</taxon>
        <taxon>Culicoidea</taxon>
        <taxon>Culicidae</taxon>
        <taxon>Anophelinae</taxon>
        <taxon>Anopheles</taxon>
    </lineage>
</organism>
<dbReference type="STRING" id="7167.A0A182FPK1"/>
<keyword evidence="3" id="KW-0433">Leucine-rich repeat</keyword>
<evidence type="ECO:0000256" key="2">
    <source>
        <dbReference type="ARBA" id="ARBA00022475"/>
    </source>
</evidence>
<evidence type="ECO:0000256" key="8">
    <source>
        <dbReference type="ARBA" id="ARBA00023136"/>
    </source>
</evidence>
<dbReference type="PANTHER" id="PTHR24369">
    <property type="entry name" value="ANTIGEN BSP, PUTATIVE-RELATED"/>
    <property type="match status" value="1"/>
</dbReference>
<dbReference type="InterPro" id="IPR001611">
    <property type="entry name" value="Leu-rich_rpt"/>
</dbReference>
<dbReference type="SMART" id="SM00082">
    <property type="entry name" value="LRRCT"/>
    <property type="match status" value="1"/>
</dbReference>
<dbReference type="FunFam" id="3.80.10.10:FF:000611">
    <property type="entry name" value="Capricious, isoform E"/>
    <property type="match status" value="1"/>
</dbReference>
<accession>A0A182FPK1</accession>
<feature type="compositionally biased region" description="Basic and acidic residues" evidence="9">
    <location>
        <begin position="576"/>
        <end position="596"/>
    </location>
</feature>
<dbReference type="SUPFAM" id="SSF52058">
    <property type="entry name" value="L domain-like"/>
    <property type="match status" value="1"/>
</dbReference>
<dbReference type="PANTHER" id="PTHR24369:SF210">
    <property type="entry name" value="CHAOPTIN-RELATED"/>
    <property type="match status" value="1"/>
</dbReference>
<dbReference type="InterPro" id="IPR032675">
    <property type="entry name" value="LRR_dom_sf"/>
</dbReference>
<evidence type="ECO:0000313" key="10">
    <source>
        <dbReference type="EnsemblMetazoa" id="AALB008466-PA"/>
    </source>
</evidence>
<dbReference type="InterPro" id="IPR000483">
    <property type="entry name" value="Cys-rich_flank_reg_C"/>
</dbReference>
<dbReference type="InterPro" id="IPR050541">
    <property type="entry name" value="LRR_TM_domain-containing"/>
</dbReference>
<evidence type="ECO:0000256" key="4">
    <source>
        <dbReference type="ARBA" id="ARBA00022692"/>
    </source>
</evidence>
<evidence type="ECO:0000256" key="6">
    <source>
        <dbReference type="ARBA" id="ARBA00022737"/>
    </source>
</evidence>
<dbReference type="Pfam" id="PF00560">
    <property type="entry name" value="LRR_1"/>
    <property type="match status" value="1"/>
</dbReference>
<evidence type="ECO:0000256" key="7">
    <source>
        <dbReference type="ARBA" id="ARBA00022989"/>
    </source>
</evidence>
<evidence type="ECO:0000256" key="3">
    <source>
        <dbReference type="ARBA" id="ARBA00022614"/>
    </source>
</evidence>
<keyword evidence="7" id="KW-1133">Transmembrane helix</keyword>
<dbReference type="EnsemblMetazoa" id="AALB008466-RA">
    <property type="protein sequence ID" value="AALB008466-PA"/>
    <property type="gene ID" value="AALB008466"/>
</dbReference>
<evidence type="ECO:0000256" key="5">
    <source>
        <dbReference type="ARBA" id="ARBA00022729"/>
    </source>
</evidence>
<dbReference type="SMART" id="SM00369">
    <property type="entry name" value="LRR_TYP"/>
    <property type="match status" value="10"/>
</dbReference>
<dbReference type="VEuPathDB" id="VectorBase:AALB008466"/>
<proteinExistence type="predicted"/>
<dbReference type="VEuPathDB" id="VectorBase:AALB20_032096"/>
<dbReference type="Pfam" id="PF13855">
    <property type="entry name" value="LRR_8"/>
    <property type="match status" value="3"/>
</dbReference>
<name>A0A182FPK1_ANOAL</name>
<dbReference type="PROSITE" id="PS51450">
    <property type="entry name" value="LRR"/>
    <property type="match status" value="2"/>
</dbReference>
<evidence type="ECO:0000313" key="11">
    <source>
        <dbReference type="Proteomes" id="UP000069272"/>
    </source>
</evidence>
<dbReference type="FunFam" id="3.80.10.10:FF:001438">
    <property type="entry name" value="Uncharacterized protein"/>
    <property type="match status" value="1"/>
</dbReference>
<keyword evidence="4" id="KW-0812">Transmembrane</keyword>
<reference evidence="10" key="2">
    <citation type="submission" date="2022-08" db="UniProtKB">
        <authorList>
            <consortium name="EnsemblMetazoa"/>
        </authorList>
    </citation>
    <scope>IDENTIFICATION</scope>
    <source>
        <strain evidence="10">STECLA/ALBI9_A</strain>
    </source>
</reference>
<keyword evidence="8" id="KW-0472">Membrane</keyword>
<keyword evidence="11" id="KW-1185">Reference proteome</keyword>
<dbReference type="Proteomes" id="UP000069272">
    <property type="component" value="Chromosome 3R"/>
</dbReference>
<dbReference type="InterPro" id="IPR003591">
    <property type="entry name" value="Leu-rich_rpt_typical-subtyp"/>
</dbReference>
<comment type="subcellular location">
    <subcellularLocation>
        <location evidence="1">Cell membrane</location>
    </subcellularLocation>
</comment>
<dbReference type="GO" id="GO:0005886">
    <property type="term" value="C:plasma membrane"/>
    <property type="evidence" value="ECO:0007669"/>
    <property type="project" value="UniProtKB-SubCell"/>
</dbReference>
<dbReference type="Gene3D" id="3.80.10.10">
    <property type="entry name" value="Ribonuclease Inhibitor"/>
    <property type="match status" value="2"/>
</dbReference>
<evidence type="ECO:0000256" key="1">
    <source>
        <dbReference type="ARBA" id="ARBA00004236"/>
    </source>
</evidence>
<evidence type="ECO:0000256" key="9">
    <source>
        <dbReference type="SAM" id="MobiDB-lite"/>
    </source>
</evidence>
<feature type="region of interest" description="Disordered" evidence="9">
    <location>
        <begin position="540"/>
        <end position="596"/>
    </location>
</feature>
<keyword evidence="6" id="KW-0677">Repeat</keyword>
<keyword evidence="2" id="KW-1003">Cell membrane</keyword>
<sequence>MWCVLAPSVIAAPGSRGYCPSRCVCDDVKLHVTCGEGELDVLPIALNPAIERLVIKFNRIKAIDSSIQFYTELTMLDLSYNHLLGIPKSIFVYQRRLLQLHLNNNKISAIGNKTFAGMDELRVLNLRGNFIESVTKRLFASLSKLEELNLGENQISTLHPDAFEGLTSLRILHLDDNAINTIPTPSFRPLRLLAELYLGLNTLYSIQTGAFEGLQHLRRLDVRGSMLVNLTIDTFRGLENVRSLDVSDNHLLKVPTVALSILSRLEELAIGQNDFETIPEGAFYGLANLRKVSVTGALNLQRIQAGAFASNPNLDTIVIASNRLLSELDEGAFAGLPHIENVILRDNAIRTFREELLPWKQLRNFDISGNPLVCNCHMRWMKDLLRSKPEIETEQSQVICQHPERFAGEPLREISSELLGCHQRPSKDRAVVGAVLVASAASLTTFILVAYRLRHRLVDVLGPEWHNKRNSLKEEKDLEFGKAYPEIEYHQPNYNIYTCNYQQMYAGKLHYQHPAQPQQPQPQSQQYQQEQHIYETPIPQQHRRDVPGTNHFSGNLTPGRPGRSKDVKRSRIIFHAHPEPWRRSRAKTVDRSFNRD</sequence>
<protein>
    <submittedName>
        <fullName evidence="10">LRRCT domain-containing protein</fullName>
    </submittedName>
</protein>